<dbReference type="InterPro" id="IPR016181">
    <property type="entry name" value="Acyl_CoA_acyltransferase"/>
</dbReference>
<evidence type="ECO:0000313" key="2">
    <source>
        <dbReference type="EMBL" id="SFC22086.1"/>
    </source>
</evidence>
<dbReference type="Gene3D" id="3.40.630.30">
    <property type="match status" value="1"/>
</dbReference>
<evidence type="ECO:0000313" key="3">
    <source>
        <dbReference type="Proteomes" id="UP000198728"/>
    </source>
</evidence>
<keyword evidence="2" id="KW-0012">Acyltransferase</keyword>
<name>A0A1I1HE55_9RHOB</name>
<evidence type="ECO:0000259" key="1">
    <source>
        <dbReference type="PROSITE" id="PS51186"/>
    </source>
</evidence>
<sequence length="182" mass="19950">MRRFFLSTDQAPEASVLEKAGLKPARGWRMFRRSTTLPLPNLAKQADIRPVEPRSAQGFARIVSDAFDLGDRARPWLESIPSAPGWHVFQAVEGGNVAGTGALYIRDGYAWTDFGATRPESRGRGIQKALLAHRIKVAQSKGCHTILTCTGEAVEGEAQISYRNIRALGFEEADLILNFAPA</sequence>
<dbReference type="OrthoDB" id="7853039at2"/>
<dbReference type="STRING" id="441112.SAMN04488094_103117"/>
<dbReference type="Proteomes" id="UP000198728">
    <property type="component" value="Unassembled WGS sequence"/>
</dbReference>
<dbReference type="InterPro" id="IPR000182">
    <property type="entry name" value="GNAT_dom"/>
</dbReference>
<gene>
    <name evidence="2" type="ORF">SAMN04488094_103117</name>
</gene>
<dbReference type="SUPFAM" id="SSF55729">
    <property type="entry name" value="Acyl-CoA N-acyltransferases (Nat)"/>
    <property type="match status" value="1"/>
</dbReference>
<keyword evidence="3" id="KW-1185">Reference proteome</keyword>
<dbReference type="GO" id="GO:0016747">
    <property type="term" value="F:acyltransferase activity, transferring groups other than amino-acyl groups"/>
    <property type="evidence" value="ECO:0007669"/>
    <property type="project" value="InterPro"/>
</dbReference>
<dbReference type="EMBL" id="FOLG01000003">
    <property type="protein sequence ID" value="SFC22086.1"/>
    <property type="molecule type" value="Genomic_DNA"/>
</dbReference>
<dbReference type="RefSeq" id="WP_093360099.1">
    <property type="nucleotide sequence ID" value="NZ_FOLG01000003.1"/>
</dbReference>
<protein>
    <submittedName>
        <fullName evidence="2">L-amino acid N-acyltransferase YncA</fullName>
    </submittedName>
</protein>
<feature type="domain" description="N-acetyltransferase" evidence="1">
    <location>
        <begin position="46"/>
        <end position="182"/>
    </location>
</feature>
<proteinExistence type="predicted"/>
<keyword evidence="2" id="KW-0808">Transferase</keyword>
<organism evidence="2 3">
    <name type="scientific">Tropicimonas isoalkanivorans</name>
    <dbReference type="NCBI Taxonomy" id="441112"/>
    <lineage>
        <taxon>Bacteria</taxon>
        <taxon>Pseudomonadati</taxon>
        <taxon>Pseudomonadota</taxon>
        <taxon>Alphaproteobacteria</taxon>
        <taxon>Rhodobacterales</taxon>
        <taxon>Roseobacteraceae</taxon>
        <taxon>Tropicimonas</taxon>
    </lineage>
</organism>
<dbReference type="AlphaFoldDB" id="A0A1I1HE55"/>
<reference evidence="2 3" key="1">
    <citation type="submission" date="2016-10" db="EMBL/GenBank/DDBJ databases">
        <authorList>
            <person name="de Groot N.N."/>
        </authorList>
    </citation>
    <scope>NUCLEOTIDE SEQUENCE [LARGE SCALE GENOMIC DNA]</scope>
    <source>
        <strain evidence="2 3">DSM 19548</strain>
    </source>
</reference>
<dbReference type="PROSITE" id="PS51186">
    <property type="entry name" value="GNAT"/>
    <property type="match status" value="1"/>
</dbReference>
<dbReference type="Pfam" id="PF00583">
    <property type="entry name" value="Acetyltransf_1"/>
    <property type="match status" value="1"/>
</dbReference>
<accession>A0A1I1HE55</accession>
<dbReference type="CDD" id="cd04301">
    <property type="entry name" value="NAT_SF"/>
    <property type="match status" value="1"/>
</dbReference>